<dbReference type="EMBL" id="JAGTJQ010000001">
    <property type="protein sequence ID" value="KAH7039839.1"/>
    <property type="molecule type" value="Genomic_DNA"/>
</dbReference>
<evidence type="ECO:0000313" key="5">
    <source>
        <dbReference type="Proteomes" id="UP000756346"/>
    </source>
</evidence>
<dbReference type="InterPro" id="IPR002110">
    <property type="entry name" value="Ankyrin_rpt"/>
</dbReference>
<dbReference type="PROSITE" id="PS50088">
    <property type="entry name" value="ANK_REPEAT"/>
    <property type="match status" value="1"/>
</dbReference>
<dbReference type="Proteomes" id="UP000756346">
    <property type="component" value="Unassembled WGS sequence"/>
</dbReference>
<keyword evidence="5" id="KW-1185">Reference proteome</keyword>
<dbReference type="SMART" id="SM00248">
    <property type="entry name" value="ANK"/>
    <property type="match status" value="2"/>
</dbReference>
<gene>
    <name evidence="4" type="ORF">B0I36DRAFT_309478</name>
</gene>
<keyword evidence="2 3" id="KW-0040">ANK repeat</keyword>
<dbReference type="GeneID" id="70181676"/>
<feature type="repeat" description="ANK" evidence="3">
    <location>
        <begin position="27"/>
        <end position="59"/>
    </location>
</feature>
<protein>
    <recommendedName>
        <fullName evidence="6">Ankyrin repeat-containing domain protein</fullName>
    </recommendedName>
</protein>
<organism evidence="4 5">
    <name type="scientific">Microdochium trichocladiopsis</name>
    <dbReference type="NCBI Taxonomy" id="1682393"/>
    <lineage>
        <taxon>Eukaryota</taxon>
        <taxon>Fungi</taxon>
        <taxon>Dikarya</taxon>
        <taxon>Ascomycota</taxon>
        <taxon>Pezizomycotina</taxon>
        <taxon>Sordariomycetes</taxon>
        <taxon>Xylariomycetidae</taxon>
        <taxon>Xylariales</taxon>
        <taxon>Microdochiaceae</taxon>
        <taxon>Microdochium</taxon>
    </lineage>
</organism>
<accession>A0A9P9BZ84</accession>
<sequence>MLAARRSLAGTELLLRDGADVGACDGQGYTALAMAACLGEAGTAALLVKHGARLDAVKFKQSVEEGGPDKEAAGNDGRLVAPWGLAMDCPSPKGVETLIDLGMNVDLVGTHPDDAGRLETPLVAAVRTQQPLIVEMLVRRGASLARAFSCNPGLLEFCRQRSGDDAFRILDLLVKHGAAELDIQR</sequence>
<evidence type="ECO:0000256" key="3">
    <source>
        <dbReference type="PROSITE-ProRule" id="PRU00023"/>
    </source>
</evidence>
<dbReference type="OrthoDB" id="2142040at2759"/>
<dbReference type="PANTHER" id="PTHR24198">
    <property type="entry name" value="ANKYRIN REPEAT AND PROTEIN KINASE DOMAIN-CONTAINING PROTEIN"/>
    <property type="match status" value="1"/>
</dbReference>
<evidence type="ECO:0000256" key="2">
    <source>
        <dbReference type="ARBA" id="ARBA00023043"/>
    </source>
</evidence>
<dbReference type="Gene3D" id="1.25.40.20">
    <property type="entry name" value="Ankyrin repeat-containing domain"/>
    <property type="match status" value="1"/>
</dbReference>
<dbReference type="SUPFAM" id="SSF48403">
    <property type="entry name" value="Ankyrin repeat"/>
    <property type="match status" value="1"/>
</dbReference>
<dbReference type="RefSeq" id="XP_046017894.1">
    <property type="nucleotide sequence ID" value="XM_046152130.1"/>
</dbReference>
<comment type="caution">
    <text evidence="4">The sequence shown here is derived from an EMBL/GenBank/DDBJ whole genome shotgun (WGS) entry which is preliminary data.</text>
</comment>
<reference evidence="4" key="1">
    <citation type="journal article" date="2021" name="Nat. Commun.">
        <title>Genetic determinants of endophytism in the Arabidopsis root mycobiome.</title>
        <authorList>
            <person name="Mesny F."/>
            <person name="Miyauchi S."/>
            <person name="Thiergart T."/>
            <person name="Pickel B."/>
            <person name="Atanasova L."/>
            <person name="Karlsson M."/>
            <person name="Huettel B."/>
            <person name="Barry K.W."/>
            <person name="Haridas S."/>
            <person name="Chen C."/>
            <person name="Bauer D."/>
            <person name="Andreopoulos W."/>
            <person name="Pangilinan J."/>
            <person name="LaButti K."/>
            <person name="Riley R."/>
            <person name="Lipzen A."/>
            <person name="Clum A."/>
            <person name="Drula E."/>
            <person name="Henrissat B."/>
            <person name="Kohler A."/>
            <person name="Grigoriev I.V."/>
            <person name="Martin F.M."/>
            <person name="Hacquard S."/>
        </authorList>
    </citation>
    <scope>NUCLEOTIDE SEQUENCE</scope>
    <source>
        <strain evidence="4">MPI-CAGE-CH-0230</strain>
    </source>
</reference>
<dbReference type="PANTHER" id="PTHR24198:SF194">
    <property type="entry name" value="INVERSIN-A"/>
    <property type="match status" value="1"/>
</dbReference>
<proteinExistence type="predicted"/>
<name>A0A9P9BZ84_9PEZI</name>
<evidence type="ECO:0008006" key="6">
    <source>
        <dbReference type="Google" id="ProtNLM"/>
    </source>
</evidence>
<dbReference type="AlphaFoldDB" id="A0A9P9BZ84"/>
<evidence type="ECO:0000256" key="1">
    <source>
        <dbReference type="ARBA" id="ARBA00022737"/>
    </source>
</evidence>
<evidence type="ECO:0000313" key="4">
    <source>
        <dbReference type="EMBL" id="KAH7039839.1"/>
    </source>
</evidence>
<keyword evidence="1" id="KW-0677">Repeat</keyword>
<dbReference type="InterPro" id="IPR036770">
    <property type="entry name" value="Ankyrin_rpt-contain_sf"/>
</dbReference>